<comment type="caution">
    <text evidence="4">The sequence shown here is derived from an EMBL/GenBank/DDBJ whole genome shotgun (WGS) entry which is preliminary data.</text>
</comment>
<dbReference type="InterPro" id="IPR025403">
    <property type="entry name" value="TgpA-like_C"/>
</dbReference>
<evidence type="ECO:0000259" key="3">
    <source>
        <dbReference type="Pfam" id="PF13559"/>
    </source>
</evidence>
<reference evidence="4" key="1">
    <citation type="submission" date="2022-01" db="EMBL/GenBank/DDBJ databases">
        <title>Genome-Based Taxonomic Classification of the Phylum Actinobacteria.</title>
        <authorList>
            <person name="Gao Y."/>
        </authorList>
    </citation>
    <scope>NUCLEOTIDE SEQUENCE</scope>
    <source>
        <strain evidence="4">KLBMP 8922</strain>
    </source>
</reference>
<gene>
    <name evidence="4" type="ORF">LZ495_43480</name>
</gene>
<dbReference type="Proteomes" id="UP001165378">
    <property type="component" value="Unassembled WGS sequence"/>
</dbReference>
<keyword evidence="2" id="KW-0812">Transmembrane</keyword>
<keyword evidence="2" id="KW-1133">Transmembrane helix</keyword>
<dbReference type="Pfam" id="PF13559">
    <property type="entry name" value="DUF4129"/>
    <property type="match status" value="1"/>
</dbReference>
<keyword evidence="2" id="KW-0472">Membrane</keyword>
<protein>
    <submittedName>
        <fullName evidence="4">DUF4129 domain-containing protein</fullName>
    </submittedName>
</protein>
<keyword evidence="5" id="KW-1185">Reference proteome</keyword>
<feature type="transmembrane region" description="Helical" evidence="2">
    <location>
        <begin position="77"/>
        <end position="98"/>
    </location>
</feature>
<dbReference type="AlphaFoldDB" id="A0AA41Q9U0"/>
<evidence type="ECO:0000313" key="5">
    <source>
        <dbReference type="Proteomes" id="UP001165378"/>
    </source>
</evidence>
<feature type="compositionally biased region" description="Basic and acidic residues" evidence="1">
    <location>
        <begin position="26"/>
        <end position="41"/>
    </location>
</feature>
<sequence>MTAAPGTALAAALPRWHAAATPEPVDIPRDPAQEQAREELSKPIYHQDDPSWFRQAFDWVMDRFGDLLDRIGTAAPGGGIGALLILAVLVGAVIALRLKLGPVRTARRGRREALFPADGPRTSADYRAAADAHAAAGAWGEAVQDRLRAIVRALEERALLDERPGRTADEAADEAGRQLPALAAALLSAALMFDDVRYGGRPGTEAMDRELRDLDRQCAATRPVREAVPAGPDRTPQ</sequence>
<evidence type="ECO:0000313" key="4">
    <source>
        <dbReference type="EMBL" id="MCF2534053.1"/>
    </source>
</evidence>
<feature type="domain" description="Protein-glutamine gamma-glutamyltransferase-like C-terminal" evidence="3">
    <location>
        <begin position="147"/>
        <end position="216"/>
    </location>
</feature>
<proteinExistence type="predicted"/>
<evidence type="ECO:0000256" key="2">
    <source>
        <dbReference type="SAM" id="Phobius"/>
    </source>
</evidence>
<dbReference type="RefSeq" id="WP_235058844.1">
    <property type="nucleotide sequence ID" value="NZ_JAKFHA010000078.1"/>
</dbReference>
<accession>A0AA41Q9U0</accession>
<feature type="region of interest" description="Disordered" evidence="1">
    <location>
        <begin position="16"/>
        <end position="41"/>
    </location>
</feature>
<organism evidence="4 5">
    <name type="scientific">Yinghuangia soli</name>
    <dbReference type="NCBI Taxonomy" id="2908204"/>
    <lineage>
        <taxon>Bacteria</taxon>
        <taxon>Bacillati</taxon>
        <taxon>Actinomycetota</taxon>
        <taxon>Actinomycetes</taxon>
        <taxon>Kitasatosporales</taxon>
        <taxon>Streptomycetaceae</taxon>
        <taxon>Yinghuangia</taxon>
    </lineage>
</organism>
<name>A0AA41Q9U0_9ACTN</name>
<dbReference type="EMBL" id="JAKFHA010000078">
    <property type="protein sequence ID" value="MCF2534053.1"/>
    <property type="molecule type" value="Genomic_DNA"/>
</dbReference>
<evidence type="ECO:0000256" key="1">
    <source>
        <dbReference type="SAM" id="MobiDB-lite"/>
    </source>
</evidence>